<dbReference type="RefSeq" id="WP_136874135.1">
    <property type="nucleotide sequence ID" value="NZ_SWBO01000001.1"/>
</dbReference>
<evidence type="ECO:0000313" key="1">
    <source>
        <dbReference type="EMBL" id="TKC03477.1"/>
    </source>
</evidence>
<accession>A0A4U1CDU2</accession>
<dbReference type="Proteomes" id="UP000310477">
    <property type="component" value="Unassembled WGS sequence"/>
</dbReference>
<dbReference type="OrthoDB" id="767837at2"/>
<proteinExistence type="predicted"/>
<keyword evidence="2" id="KW-1185">Reference proteome</keyword>
<gene>
    <name evidence="1" type="ORF">FA045_02595</name>
</gene>
<name>A0A4U1CDU2_9SPHI</name>
<dbReference type="AlphaFoldDB" id="A0A4U1CDU2"/>
<comment type="caution">
    <text evidence="1">The sequence shown here is derived from an EMBL/GenBank/DDBJ whole genome shotgun (WGS) entry which is preliminary data.</text>
</comment>
<reference evidence="1 2" key="1">
    <citation type="submission" date="2019-04" db="EMBL/GenBank/DDBJ databases">
        <title>Pedobacter sp. AR-2-6 sp. nov., isolated from Arctic soil.</title>
        <authorList>
            <person name="Dahal R.H."/>
            <person name="Kim D.-U."/>
        </authorList>
    </citation>
    <scope>NUCLEOTIDE SEQUENCE [LARGE SCALE GENOMIC DNA]</scope>
    <source>
        <strain evidence="1 2">AR-2-6</strain>
    </source>
</reference>
<sequence>MNPHSTISTLQLTLQTYGALQPLAWQKINQLKQEQILKIHQSFIRKEGSIAYLANGALKEYDAQYRKSPSIINFISANQCLVTRKYNQSLYLKACMPCTIYFWDFEDLQSLYQEFKELKKIYDSLCANYDAAIAFRLFVLENSSTAQRIELFRQNFKALLPFLKKKDIANYLQLNYTHFLHINNKIP</sequence>
<evidence type="ECO:0000313" key="2">
    <source>
        <dbReference type="Proteomes" id="UP000310477"/>
    </source>
</evidence>
<protein>
    <recommendedName>
        <fullName evidence="3">Crp/Fnr family transcriptional regulator</fullName>
    </recommendedName>
</protein>
<organism evidence="1 2">
    <name type="scientific">Pedobacter cryotolerans</name>
    <dbReference type="NCBI Taxonomy" id="2571270"/>
    <lineage>
        <taxon>Bacteria</taxon>
        <taxon>Pseudomonadati</taxon>
        <taxon>Bacteroidota</taxon>
        <taxon>Sphingobacteriia</taxon>
        <taxon>Sphingobacteriales</taxon>
        <taxon>Sphingobacteriaceae</taxon>
        <taxon>Pedobacter</taxon>
    </lineage>
</organism>
<dbReference type="EMBL" id="SWBO01000001">
    <property type="protein sequence ID" value="TKC03477.1"/>
    <property type="molecule type" value="Genomic_DNA"/>
</dbReference>
<evidence type="ECO:0008006" key="3">
    <source>
        <dbReference type="Google" id="ProtNLM"/>
    </source>
</evidence>